<dbReference type="PRINTS" id="PR00853">
    <property type="entry name" value="XPGRADSUPER"/>
</dbReference>
<name>A0AAD5Y9F7_9APHY</name>
<dbReference type="InterPro" id="IPR006086">
    <property type="entry name" value="XPG-I_dom"/>
</dbReference>
<evidence type="ECO:0000259" key="2">
    <source>
        <dbReference type="SMART" id="SM00484"/>
    </source>
</evidence>
<proteinExistence type="predicted"/>
<feature type="region of interest" description="Disordered" evidence="1">
    <location>
        <begin position="184"/>
        <end position="206"/>
    </location>
</feature>
<sequence>MGVRGIWEVLKDFADSSTSLSALALRYASVNQSANSPSTVQRGLRLGIDARNAPLRTIFYRLGHLAALLISPVFVFDGPHRPSEKRGRRIYRRDHRYTVGFKLLLEGFGFAIHEAPGEAEAELGLMSQLGIIDVVLSDDSDVFIFGARVVMRKYVYSLISILTTSHIGGGLCSSPLHDCTHPVPIWTSPEPSPTSSTPTSTSASSSPMFCTSTFILMGVLSGGDYHKGLEGCGHAIAYRLAQYGLGAQLVAAARSSSLRPGSTHSAQLQSWRDAVKTHLRSDPQGLLGRRYPSLADTFPDSVPNIAALQAYLNPITSSPSALSQLQLSFFQHTPRFNLGKLATICSSKFSWESPCVLQKFKSFVWPGLVLRTIVDRAQGRKEHYPAVDVATRPLFEYLHVHRKVDNIIYCDVQFWPSRFATVVIEAVVSAEDEELSSDDDIGVNSAVILQLPAAITAQLHPSGKPCSVVLANQN</sequence>
<dbReference type="Proteomes" id="UP001212997">
    <property type="component" value="Unassembled WGS sequence"/>
</dbReference>
<feature type="domain" description="XPG-I" evidence="2">
    <location>
        <begin position="106"/>
        <end position="173"/>
    </location>
</feature>
<evidence type="ECO:0000313" key="3">
    <source>
        <dbReference type="EMBL" id="KAJ3473626.1"/>
    </source>
</evidence>
<dbReference type="SUPFAM" id="SSF88723">
    <property type="entry name" value="PIN domain-like"/>
    <property type="match status" value="1"/>
</dbReference>
<dbReference type="EMBL" id="JANAWD010001318">
    <property type="protein sequence ID" value="KAJ3473626.1"/>
    <property type="molecule type" value="Genomic_DNA"/>
</dbReference>
<protein>
    <recommendedName>
        <fullName evidence="2">XPG-I domain-containing protein</fullName>
    </recommendedName>
</protein>
<dbReference type="CDD" id="cd09870">
    <property type="entry name" value="PIN_YEN1"/>
    <property type="match status" value="1"/>
</dbReference>
<reference evidence="3" key="1">
    <citation type="submission" date="2022-07" db="EMBL/GenBank/DDBJ databases">
        <title>Genome Sequence of Physisporinus lineatus.</title>
        <authorList>
            <person name="Buettner E."/>
        </authorList>
    </citation>
    <scope>NUCLEOTIDE SEQUENCE</scope>
    <source>
        <strain evidence="3">VT162</strain>
    </source>
</reference>
<keyword evidence="4" id="KW-1185">Reference proteome</keyword>
<dbReference type="InterPro" id="IPR029060">
    <property type="entry name" value="PIN-like_dom_sf"/>
</dbReference>
<feature type="compositionally biased region" description="Low complexity" evidence="1">
    <location>
        <begin position="187"/>
        <end position="206"/>
    </location>
</feature>
<organism evidence="3 4">
    <name type="scientific">Meripilus lineatus</name>
    <dbReference type="NCBI Taxonomy" id="2056292"/>
    <lineage>
        <taxon>Eukaryota</taxon>
        <taxon>Fungi</taxon>
        <taxon>Dikarya</taxon>
        <taxon>Basidiomycota</taxon>
        <taxon>Agaricomycotina</taxon>
        <taxon>Agaricomycetes</taxon>
        <taxon>Polyporales</taxon>
        <taxon>Meripilaceae</taxon>
        <taxon>Meripilus</taxon>
    </lineage>
</organism>
<dbReference type="GO" id="GO:0006281">
    <property type="term" value="P:DNA repair"/>
    <property type="evidence" value="ECO:0007669"/>
    <property type="project" value="UniProtKB-ARBA"/>
</dbReference>
<dbReference type="Gene3D" id="3.40.50.1010">
    <property type="entry name" value="5'-nuclease"/>
    <property type="match status" value="2"/>
</dbReference>
<dbReference type="AlphaFoldDB" id="A0AAD5Y9F7"/>
<evidence type="ECO:0000313" key="4">
    <source>
        <dbReference type="Proteomes" id="UP001212997"/>
    </source>
</evidence>
<dbReference type="InterPro" id="IPR006084">
    <property type="entry name" value="XPG/Rad2"/>
</dbReference>
<dbReference type="GO" id="GO:0017108">
    <property type="term" value="F:5'-flap endonuclease activity"/>
    <property type="evidence" value="ECO:0007669"/>
    <property type="project" value="TreeGrafter"/>
</dbReference>
<evidence type="ECO:0000256" key="1">
    <source>
        <dbReference type="SAM" id="MobiDB-lite"/>
    </source>
</evidence>
<dbReference type="PANTHER" id="PTHR11081">
    <property type="entry name" value="FLAP ENDONUCLEASE FAMILY MEMBER"/>
    <property type="match status" value="1"/>
</dbReference>
<dbReference type="Pfam" id="PF00867">
    <property type="entry name" value="XPG_I"/>
    <property type="match status" value="1"/>
</dbReference>
<comment type="caution">
    <text evidence="3">The sequence shown here is derived from an EMBL/GenBank/DDBJ whole genome shotgun (WGS) entry which is preliminary data.</text>
</comment>
<dbReference type="SMART" id="SM00484">
    <property type="entry name" value="XPGI"/>
    <property type="match status" value="1"/>
</dbReference>
<dbReference type="SUPFAM" id="SSF47807">
    <property type="entry name" value="5' to 3' exonuclease, C-terminal subdomain"/>
    <property type="match status" value="1"/>
</dbReference>
<gene>
    <name evidence="3" type="ORF">NLI96_g12907</name>
</gene>
<accession>A0AAD5Y9F7</accession>
<dbReference type="InterPro" id="IPR036279">
    <property type="entry name" value="5-3_exonuclease_C_sf"/>
</dbReference>
<dbReference type="PANTHER" id="PTHR11081:SF75">
    <property type="entry name" value="ENDONUCLEASE, PUTATIVE (AFU_ORTHOLOGUE AFUA_3G13260)-RELATED"/>
    <property type="match status" value="1"/>
</dbReference>